<gene>
    <name evidence="4" type="ordered locus">Dtur_1022</name>
</gene>
<dbReference type="InParanoid" id="B8E225"/>
<sequence>MKDSPIELLREKVADLRKLISKILVPTQSESKRYAEDFILKRQEIQELVEDIRRLGISIEAELVELSEIDGEVKKNLDTIYKLLKNSDLKSKGNTYPRDYWWWHIWDIVEKKRKRKIKRITIYSLLTVLILIGVVILSNYFKPSSQEIIETMDSSYKYLSEGKVDMAQRVLEEKIEKYNNSPDLWLSLGIVLEHKDVKKAKEAFDKSLKLYKTKKDFLINRAIQYKKLGFYEKAERDLEEVLSMDKDNSQALYILATIFEEKKQIGEAIKIYKRIEELGDKADPQILVMSKMRLITLLQSSNLPSDSK</sequence>
<dbReference type="HOGENOM" id="CLU_902339_0_0_0"/>
<dbReference type="InterPro" id="IPR011990">
    <property type="entry name" value="TPR-like_helical_dom_sf"/>
</dbReference>
<dbReference type="InterPro" id="IPR019734">
    <property type="entry name" value="TPR_rpt"/>
</dbReference>
<keyword evidence="3" id="KW-0472">Membrane</keyword>
<evidence type="ECO:0000313" key="4">
    <source>
        <dbReference type="EMBL" id="ACK42302.1"/>
    </source>
</evidence>
<feature type="transmembrane region" description="Helical" evidence="3">
    <location>
        <begin position="120"/>
        <end position="141"/>
    </location>
</feature>
<dbReference type="STRING" id="515635.Dtur_1022"/>
<evidence type="ECO:0000256" key="1">
    <source>
        <dbReference type="ARBA" id="ARBA00022737"/>
    </source>
</evidence>
<keyword evidence="5" id="KW-1185">Reference proteome</keyword>
<keyword evidence="2" id="KW-0802">TPR repeat</keyword>
<dbReference type="AlphaFoldDB" id="B8E225"/>
<dbReference type="OrthoDB" id="9815540at2"/>
<accession>B8E225</accession>
<dbReference type="InterPro" id="IPR050498">
    <property type="entry name" value="Ycf3"/>
</dbReference>
<dbReference type="KEGG" id="dtu:Dtur_1022"/>
<evidence type="ECO:0000256" key="3">
    <source>
        <dbReference type="SAM" id="Phobius"/>
    </source>
</evidence>
<keyword evidence="3" id="KW-1133">Transmembrane helix</keyword>
<protein>
    <submittedName>
        <fullName evidence="4">TPR repeat-containing protein</fullName>
    </submittedName>
</protein>
<dbReference type="Pfam" id="PF13432">
    <property type="entry name" value="TPR_16"/>
    <property type="match status" value="1"/>
</dbReference>
<keyword evidence="1" id="KW-0677">Repeat</keyword>
<dbReference type="EnsemblBacteria" id="ACK42302">
    <property type="protein sequence ID" value="ACK42302"/>
    <property type="gene ID" value="Dtur_1022"/>
</dbReference>
<dbReference type="EMBL" id="CP001251">
    <property type="protein sequence ID" value="ACK42302.1"/>
    <property type="molecule type" value="Genomic_DNA"/>
</dbReference>
<proteinExistence type="predicted"/>
<dbReference type="PANTHER" id="PTHR44858">
    <property type="entry name" value="TETRATRICOPEPTIDE REPEAT PROTEIN 6"/>
    <property type="match status" value="1"/>
</dbReference>
<dbReference type="Gene3D" id="1.25.40.10">
    <property type="entry name" value="Tetratricopeptide repeat domain"/>
    <property type="match status" value="1"/>
</dbReference>
<dbReference type="eggNOG" id="COG0457">
    <property type="taxonomic scope" value="Bacteria"/>
</dbReference>
<dbReference type="Proteomes" id="UP000007719">
    <property type="component" value="Chromosome"/>
</dbReference>
<name>B8E225_DICTD</name>
<dbReference type="PANTHER" id="PTHR44858:SF1">
    <property type="entry name" value="UDP-N-ACETYLGLUCOSAMINE--PEPTIDE N-ACETYLGLUCOSAMINYLTRANSFERASE SPINDLY-RELATED"/>
    <property type="match status" value="1"/>
</dbReference>
<evidence type="ECO:0000313" key="5">
    <source>
        <dbReference type="Proteomes" id="UP000007719"/>
    </source>
</evidence>
<keyword evidence="3" id="KW-0812">Transmembrane</keyword>
<dbReference type="RefSeq" id="WP_012583385.1">
    <property type="nucleotide sequence ID" value="NC_011661.1"/>
</dbReference>
<dbReference type="SMART" id="SM00028">
    <property type="entry name" value="TPR"/>
    <property type="match status" value="3"/>
</dbReference>
<evidence type="ECO:0000256" key="2">
    <source>
        <dbReference type="ARBA" id="ARBA00022803"/>
    </source>
</evidence>
<dbReference type="SUPFAM" id="SSF48452">
    <property type="entry name" value="TPR-like"/>
    <property type="match status" value="1"/>
</dbReference>
<organism evidence="4 5">
    <name type="scientific">Dictyoglomus turgidum (strain DSM 6724 / Z-1310)</name>
    <dbReference type="NCBI Taxonomy" id="515635"/>
    <lineage>
        <taxon>Bacteria</taxon>
        <taxon>Pseudomonadati</taxon>
        <taxon>Dictyoglomota</taxon>
        <taxon>Dictyoglomia</taxon>
        <taxon>Dictyoglomales</taxon>
        <taxon>Dictyoglomaceae</taxon>
        <taxon>Dictyoglomus</taxon>
    </lineage>
</organism>
<reference evidence="5" key="1">
    <citation type="journal article" date="2016" name="Front. Microbiol.">
        <title>The complete genome sequence of hyperthermophile Dictyoglomus turgidum DSM 6724 reveals a specialized carbohydrate fermentor.</title>
        <authorList>
            <person name="Brumm P.J."/>
            <person name="Gowda K."/>
            <person name="Robb F.T."/>
            <person name="Mead D.A."/>
        </authorList>
    </citation>
    <scope>NUCLEOTIDE SEQUENCE [LARGE SCALE GENOMIC DNA]</scope>
    <source>
        <strain evidence="5">DSM 6724 / Z-1310</strain>
    </source>
</reference>